<dbReference type="RefSeq" id="WP_134112498.1">
    <property type="nucleotide sequence ID" value="NZ_SOBG01000002.1"/>
</dbReference>
<feature type="domain" description="NOA1/YqeH-like C-terminal" evidence="2">
    <location>
        <begin position="271"/>
        <end position="362"/>
    </location>
</feature>
<dbReference type="SUPFAM" id="SSF52540">
    <property type="entry name" value="P-loop containing nucleoside triphosphate hydrolases"/>
    <property type="match status" value="1"/>
</dbReference>
<evidence type="ECO:0000259" key="2">
    <source>
        <dbReference type="Pfam" id="PF21516"/>
    </source>
</evidence>
<evidence type="ECO:0008006" key="5">
    <source>
        <dbReference type="Google" id="ProtNLM"/>
    </source>
</evidence>
<sequence length="373" mass="42790">MNKKCTGCGAWLQYDYPKEIGYVPEKVAIEQSQPLCQRCFKIKNYGSYIPVNLDKEFYKNEVINVIKDMDAILLILDIIEFESSFDKEILSLLKNKKFIIAVNKIDLIPGNKHASEVSDWIKMRLFKEGLEALDIAVLSTHKNYGVNGIFRKFKHFFPNGAKIAIIGATNVGKSSLINKLFNDNRATISKYPGTTLKTVKHTKEKFVFFDTPGIIPKGRLSDLVCEKCNLDIVPSNEISRKTFKFGKDRVLFLGGLAYFRILKEFDVKPIFSVYLSKNVIFHETNKDKIDSIIEKHSGNMLTPPCNDCKTDYYNNKFKSEIIEIEDKEELVIKGLGWLTVKRGPLIIELTIPESVEYVIREAFIEPKRPEDMF</sequence>
<feature type="domain" description="G" evidence="1">
    <location>
        <begin position="162"/>
        <end position="216"/>
    </location>
</feature>
<keyword evidence="4" id="KW-1185">Reference proteome</keyword>
<gene>
    <name evidence="3" type="ORF">EV215_0596</name>
</gene>
<organism evidence="3 4">
    <name type="scientific">Hypnocyclicus thermotrophus</name>
    <dbReference type="NCBI Taxonomy" id="1627895"/>
    <lineage>
        <taxon>Bacteria</taxon>
        <taxon>Fusobacteriati</taxon>
        <taxon>Fusobacteriota</taxon>
        <taxon>Fusobacteriia</taxon>
        <taxon>Fusobacteriales</taxon>
        <taxon>Fusobacteriaceae</taxon>
        <taxon>Hypnocyclicus</taxon>
    </lineage>
</organism>
<reference evidence="3 4" key="1">
    <citation type="submission" date="2019-03" db="EMBL/GenBank/DDBJ databases">
        <title>Genomic Encyclopedia of Type Strains, Phase IV (KMG-IV): sequencing the most valuable type-strain genomes for metagenomic binning, comparative biology and taxonomic classification.</title>
        <authorList>
            <person name="Goeker M."/>
        </authorList>
    </citation>
    <scope>NUCLEOTIDE SEQUENCE [LARGE SCALE GENOMIC DNA]</scope>
    <source>
        <strain evidence="3 4">DSM 100055</strain>
    </source>
</reference>
<dbReference type="NCBIfam" id="TIGR03597">
    <property type="entry name" value="GTPase_YqeH"/>
    <property type="match status" value="1"/>
</dbReference>
<dbReference type="Proteomes" id="UP000294678">
    <property type="component" value="Unassembled WGS sequence"/>
</dbReference>
<dbReference type="Gene3D" id="3.40.50.300">
    <property type="entry name" value="P-loop containing nucleotide triphosphate hydrolases"/>
    <property type="match status" value="1"/>
</dbReference>
<comment type="caution">
    <text evidence="3">The sequence shown here is derived from an EMBL/GenBank/DDBJ whole genome shotgun (WGS) entry which is preliminary data.</text>
</comment>
<dbReference type="Pfam" id="PF21516">
    <property type="entry name" value="YqeH-like_C"/>
    <property type="match status" value="1"/>
</dbReference>
<proteinExistence type="predicted"/>
<name>A0AA46DZT2_9FUSO</name>
<dbReference type="InterPro" id="IPR027417">
    <property type="entry name" value="P-loop_NTPase"/>
</dbReference>
<dbReference type="PANTHER" id="PTHR46434:SF1">
    <property type="entry name" value="GENETIC INTERACTOR OF PROHIBITINS 3, MITOCHONDRIAL"/>
    <property type="match status" value="1"/>
</dbReference>
<accession>A0AA46DZT2</accession>
<evidence type="ECO:0000259" key="1">
    <source>
        <dbReference type="Pfam" id="PF01926"/>
    </source>
</evidence>
<dbReference type="InterPro" id="IPR048422">
    <property type="entry name" value="NOA1/YqeH-like_C"/>
</dbReference>
<dbReference type="InterPro" id="IPR006073">
    <property type="entry name" value="GTP-bd"/>
</dbReference>
<dbReference type="Pfam" id="PF01926">
    <property type="entry name" value="MMR_HSR1"/>
    <property type="match status" value="1"/>
</dbReference>
<dbReference type="CDD" id="cd01855">
    <property type="entry name" value="YqeH"/>
    <property type="match status" value="1"/>
</dbReference>
<evidence type="ECO:0000313" key="4">
    <source>
        <dbReference type="Proteomes" id="UP000294678"/>
    </source>
</evidence>
<dbReference type="GO" id="GO:0005525">
    <property type="term" value="F:GTP binding"/>
    <property type="evidence" value="ECO:0007669"/>
    <property type="project" value="InterPro"/>
</dbReference>
<dbReference type="AlphaFoldDB" id="A0AA46DZT2"/>
<dbReference type="InterPro" id="IPR019988">
    <property type="entry name" value="GTP-bd_ribosome_bgen_YqeH"/>
</dbReference>
<dbReference type="InterPro" id="IPR050896">
    <property type="entry name" value="Mito_lipid_metab_GTPase"/>
</dbReference>
<protein>
    <recommendedName>
        <fullName evidence="5">CP-type G domain-containing protein</fullName>
    </recommendedName>
</protein>
<dbReference type="EMBL" id="SOBG01000002">
    <property type="protein sequence ID" value="TDT71904.1"/>
    <property type="molecule type" value="Genomic_DNA"/>
</dbReference>
<evidence type="ECO:0000313" key="3">
    <source>
        <dbReference type="EMBL" id="TDT71904.1"/>
    </source>
</evidence>
<dbReference type="PANTHER" id="PTHR46434">
    <property type="entry name" value="GENETIC INTERACTOR OF PROHIBITINS 3, MITOCHONDRIAL"/>
    <property type="match status" value="1"/>
</dbReference>